<sequence>MKHVYDAICFFYIFLPHGHTHAYKPVRAAVLGLTLMLWLFGTGVRAQSGERGSISGTVKDLFGNPVAGASVRVAQTGVVSDPNGRFVLSIVAAGKVSLEVSAVGFASQRHALSVSKGEDLRFDILLTDTSTQLDEVAVTGKSENQLKIEEIRTSGFNANVIDIKTYNNMTTDINQVLKRTTGVLIRESGGMGSDFSFRINGLAGKIYIDDVPMDQYGNSMTLNNIPVNLVDRVEVYKGVVPAHLGSDAMGGAVNIITKQRTRKFLDVSQSYGSFNTWQTAVSGGIRDKKTGLKFRTSAYYNHSDNNYLMYSDPRYEVLLKEVRKDPETNDFRAVTVDKARRFHDRYWSAMGEAEVGFEKVKWADWFTVGLTYSQNMKQIQTGATINAVRGGYWTENRYIMPTIKYRKENFVVRGLYANLYGNYSRGRDNIRDTARYVYDWSGKWVANAGGTPLEEISNKIVDDSYAARANFNYYLDKAFNHSLNLNYTFASTRRRTYNLMETDPERLETSGLPKRLGKHIVGLSWQGQWLDKRLIGVLSAKYYGMDMQVSVDERTFDNTGKPTGGQIVSRQNFYGYPSASLALRYRLTPDLGVKGSMERGYNLPETTALFGDGRFVLSNYDLTPERSDNFNAGLYYNHFIGDHFVNFEAGAFYRNSQNYIISQILSDNVHSQSRNVPGVKLYGFEAEARYGYKDLINLSVNGTLDKALDSWKYTDSTRSQVSLTYNEQLPNRPWIYGNANLTLSKRDLAGKNSRLQFSYLYQYIHWFYLTWAKLGSPSSLNFVPTQTIHTAILTYSWKKDLYNISFEARNFTDERAYDNFRLQKPGRAFYVKFRFSIM</sequence>
<protein>
    <submittedName>
        <fullName evidence="14">Outer membrane receptor proteins, mostly Fe transport</fullName>
    </submittedName>
</protein>
<evidence type="ECO:0000256" key="11">
    <source>
        <dbReference type="RuleBase" id="RU003357"/>
    </source>
</evidence>
<gene>
    <name evidence="14" type="ORF">SAMN04487996_11618</name>
</gene>
<dbReference type="InterPro" id="IPR008969">
    <property type="entry name" value="CarboxyPept-like_regulatory"/>
</dbReference>
<dbReference type="Pfam" id="PF07715">
    <property type="entry name" value="Plug"/>
    <property type="match status" value="1"/>
</dbReference>
<keyword evidence="2 10" id="KW-0813">Transport</keyword>
<evidence type="ECO:0000256" key="5">
    <source>
        <dbReference type="ARBA" id="ARBA00022729"/>
    </source>
</evidence>
<comment type="similarity">
    <text evidence="10 11">Belongs to the TonB-dependent receptor family.</text>
</comment>
<dbReference type="Proteomes" id="UP000198748">
    <property type="component" value="Unassembled WGS sequence"/>
</dbReference>
<keyword evidence="7 10" id="KW-0472">Membrane</keyword>
<keyword evidence="4 10" id="KW-0812">Transmembrane</keyword>
<dbReference type="SUPFAM" id="SSF49464">
    <property type="entry name" value="Carboxypeptidase regulatory domain-like"/>
    <property type="match status" value="1"/>
</dbReference>
<feature type="domain" description="TonB-dependent receptor plug" evidence="13">
    <location>
        <begin position="157"/>
        <end position="252"/>
    </location>
</feature>
<evidence type="ECO:0000313" key="14">
    <source>
        <dbReference type="EMBL" id="SDG18597.1"/>
    </source>
</evidence>
<dbReference type="STRING" id="659014.SAMN04487996_11618"/>
<dbReference type="InterPro" id="IPR039426">
    <property type="entry name" value="TonB-dep_rcpt-like"/>
</dbReference>
<evidence type="ECO:0000256" key="8">
    <source>
        <dbReference type="ARBA" id="ARBA00023170"/>
    </source>
</evidence>
<evidence type="ECO:0000259" key="12">
    <source>
        <dbReference type="Pfam" id="PF00593"/>
    </source>
</evidence>
<dbReference type="InterPro" id="IPR036942">
    <property type="entry name" value="Beta-barrel_TonB_sf"/>
</dbReference>
<keyword evidence="3 10" id="KW-1134">Transmembrane beta strand</keyword>
<dbReference type="Gene3D" id="2.40.170.20">
    <property type="entry name" value="TonB-dependent receptor, beta-barrel domain"/>
    <property type="match status" value="1"/>
</dbReference>
<dbReference type="Gene3D" id="2.170.130.10">
    <property type="entry name" value="TonB-dependent receptor, plug domain"/>
    <property type="match status" value="1"/>
</dbReference>
<evidence type="ECO:0000256" key="3">
    <source>
        <dbReference type="ARBA" id="ARBA00022452"/>
    </source>
</evidence>
<dbReference type="EMBL" id="FNAN01000016">
    <property type="protein sequence ID" value="SDG18597.1"/>
    <property type="molecule type" value="Genomic_DNA"/>
</dbReference>
<dbReference type="GO" id="GO:0009279">
    <property type="term" value="C:cell outer membrane"/>
    <property type="evidence" value="ECO:0007669"/>
    <property type="project" value="UniProtKB-SubCell"/>
</dbReference>
<accession>A0A1G7S6E8</accession>
<dbReference type="GO" id="GO:0015344">
    <property type="term" value="F:siderophore uptake transmembrane transporter activity"/>
    <property type="evidence" value="ECO:0007669"/>
    <property type="project" value="TreeGrafter"/>
</dbReference>
<dbReference type="PANTHER" id="PTHR30069">
    <property type="entry name" value="TONB-DEPENDENT OUTER MEMBRANE RECEPTOR"/>
    <property type="match status" value="1"/>
</dbReference>
<organism evidence="14 15">
    <name type="scientific">Dyadobacter soli</name>
    <dbReference type="NCBI Taxonomy" id="659014"/>
    <lineage>
        <taxon>Bacteria</taxon>
        <taxon>Pseudomonadati</taxon>
        <taxon>Bacteroidota</taxon>
        <taxon>Cytophagia</taxon>
        <taxon>Cytophagales</taxon>
        <taxon>Spirosomataceae</taxon>
        <taxon>Dyadobacter</taxon>
    </lineage>
</organism>
<keyword evidence="15" id="KW-1185">Reference proteome</keyword>
<dbReference type="OrthoDB" id="9812892at2"/>
<evidence type="ECO:0000256" key="6">
    <source>
        <dbReference type="ARBA" id="ARBA00023077"/>
    </source>
</evidence>
<evidence type="ECO:0000256" key="4">
    <source>
        <dbReference type="ARBA" id="ARBA00022692"/>
    </source>
</evidence>
<dbReference type="AlphaFoldDB" id="A0A1G7S6E8"/>
<reference evidence="15" key="1">
    <citation type="submission" date="2016-10" db="EMBL/GenBank/DDBJ databases">
        <authorList>
            <person name="Varghese N."/>
            <person name="Submissions S."/>
        </authorList>
    </citation>
    <scope>NUCLEOTIDE SEQUENCE [LARGE SCALE GENOMIC DNA]</scope>
    <source>
        <strain evidence="15">DSM 25329</strain>
    </source>
</reference>
<evidence type="ECO:0000259" key="13">
    <source>
        <dbReference type="Pfam" id="PF07715"/>
    </source>
</evidence>
<evidence type="ECO:0000256" key="1">
    <source>
        <dbReference type="ARBA" id="ARBA00004571"/>
    </source>
</evidence>
<dbReference type="RefSeq" id="WP_090155507.1">
    <property type="nucleotide sequence ID" value="NZ_FNAN01000016.1"/>
</dbReference>
<dbReference type="Pfam" id="PF00593">
    <property type="entry name" value="TonB_dep_Rec_b-barrel"/>
    <property type="match status" value="1"/>
</dbReference>
<evidence type="ECO:0000256" key="7">
    <source>
        <dbReference type="ARBA" id="ARBA00023136"/>
    </source>
</evidence>
<dbReference type="SUPFAM" id="SSF56935">
    <property type="entry name" value="Porins"/>
    <property type="match status" value="1"/>
</dbReference>
<feature type="domain" description="TonB-dependent receptor-like beta-barrel" evidence="12">
    <location>
        <begin position="420"/>
        <end position="810"/>
    </location>
</feature>
<keyword evidence="8 14" id="KW-0675">Receptor</keyword>
<dbReference type="Gene3D" id="2.60.40.1120">
    <property type="entry name" value="Carboxypeptidase-like, regulatory domain"/>
    <property type="match status" value="1"/>
</dbReference>
<evidence type="ECO:0000256" key="10">
    <source>
        <dbReference type="PROSITE-ProRule" id="PRU01360"/>
    </source>
</evidence>
<evidence type="ECO:0000313" key="15">
    <source>
        <dbReference type="Proteomes" id="UP000198748"/>
    </source>
</evidence>
<keyword evidence="5" id="KW-0732">Signal</keyword>
<evidence type="ECO:0000256" key="9">
    <source>
        <dbReference type="ARBA" id="ARBA00023237"/>
    </source>
</evidence>
<keyword evidence="6 11" id="KW-0798">TonB box</keyword>
<dbReference type="GO" id="GO:0044718">
    <property type="term" value="P:siderophore transmembrane transport"/>
    <property type="evidence" value="ECO:0007669"/>
    <property type="project" value="TreeGrafter"/>
</dbReference>
<dbReference type="PROSITE" id="PS52016">
    <property type="entry name" value="TONB_DEPENDENT_REC_3"/>
    <property type="match status" value="1"/>
</dbReference>
<dbReference type="InterPro" id="IPR012910">
    <property type="entry name" value="Plug_dom"/>
</dbReference>
<evidence type="ECO:0000256" key="2">
    <source>
        <dbReference type="ARBA" id="ARBA00022448"/>
    </source>
</evidence>
<dbReference type="Pfam" id="PF13620">
    <property type="entry name" value="CarboxypepD_reg"/>
    <property type="match status" value="1"/>
</dbReference>
<dbReference type="PANTHER" id="PTHR30069:SF29">
    <property type="entry name" value="HEMOGLOBIN AND HEMOGLOBIN-HAPTOGLOBIN-BINDING PROTEIN 1-RELATED"/>
    <property type="match status" value="1"/>
</dbReference>
<name>A0A1G7S6E8_9BACT</name>
<keyword evidence="9 10" id="KW-0998">Cell outer membrane</keyword>
<dbReference type="InterPro" id="IPR037066">
    <property type="entry name" value="Plug_dom_sf"/>
</dbReference>
<comment type="subcellular location">
    <subcellularLocation>
        <location evidence="1 10">Cell outer membrane</location>
        <topology evidence="1 10">Multi-pass membrane protein</topology>
    </subcellularLocation>
</comment>
<dbReference type="InterPro" id="IPR000531">
    <property type="entry name" value="Beta-barrel_TonB"/>
</dbReference>
<proteinExistence type="inferred from homology"/>